<keyword evidence="1" id="KW-0540">Nuclease</keyword>
<accession>A0A7T3KE80</accession>
<name>A0A7T3KE80_9CAUD</name>
<dbReference type="GO" id="GO:0004519">
    <property type="term" value="F:endonuclease activity"/>
    <property type="evidence" value="ECO:0007669"/>
    <property type="project" value="UniProtKB-KW"/>
</dbReference>
<gene>
    <name evidence="1" type="ORF">F355_105</name>
</gene>
<dbReference type="EMBL" id="MT863718">
    <property type="protein sequence ID" value="QPX63576.1"/>
    <property type="molecule type" value="Genomic_DNA"/>
</dbReference>
<evidence type="ECO:0000313" key="2">
    <source>
        <dbReference type="Proteomes" id="UP000595991"/>
    </source>
</evidence>
<keyword evidence="1" id="KW-0378">Hydrolase</keyword>
<organism evidence="1 2">
    <name type="scientific">Campylobacter phage F355</name>
    <dbReference type="NCBI Taxonomy" id="2794364"/>
    <lineage>
        <taxon>Viruses</taxon>
        <taxon>Duplodnaviria</taxon>
        <taxon>Heunggongvirae</taxon>
        <taxon>Uroviricota</taxon>
        <taxon>Caudoviricetes</taxon>
        <taxon>Connertonviridae</taxon>
        <taxon>Fletchervirus</taxon>
        <taxon>Fletchervirus CPX</taxon>
    </lineage>
</organism>
<protein>
    <submittedName>
        <fullName evidence="1">Putative homing endonuclease</fullName>
    </submittedName>
</protein>
<reference evidence="1 2" key="1">
    <citation type="submission" date="2020-08" db="EMBL/GenBank/DDBJ databases">
        <authorList>
            <person name="Sorensen M.C.H."/>
        </authorList>
    </citation>
    <scope>NUCLEOTIDE SEQUENCE [LARGE SCALE GENOMIC DNA]</scope>
</reference>
<keyword evidence="1" id="KW-0255">Endonuclease</keyword>
<sequence>MNVMEKSEFLKNLGYRLIDASANIVECPNKHIFRRLLSDFKRGTTICTQCEKEEKVNFLNNLGYEVISENLSKGLIVKCKNGHTIKRSYVDFKNGSQKCPKCDKQNKIKFIQSLGYEVVSRSLTPNIELKCKNGHTFKTTYNNLVKGFITCQKCYNNDKVKFLNNLGYKIISNNLSDNLEVECKHGHKFKRVYASFKNGITYCPVCKDNNKIKYLNNIGYEVMSENLADELKIKCKNGHVFNRAWHHIKNGLIICNMCDPQTNSFEKEVLSVIGECVINNYSVLGNKELDFYIPSINIAIECNGNYWHSEQMGKHKNYHLNKTLECESKNIRLIHIFEYLWYSNSKVWANILNMALGRCYKLLYTCCEIKQITQHDEESFFNNSHPLGYTNSSICYGLYHKNELMFAMSFLNNGKEYELIRMCSKLNIEVVGGAEYILENFKKEYDIVTYVDRSYESVSTYNKLGFEIVEYLEPSPIYVKTKTKVSQDPAGCFKIWDCGKIKLVKPALRSIVI</sequence>
<dbReference type="Proteomes" id="UP000595991">
    <property type="component" value="Segment"/>
</dbReference>
<proteinExistence type="predicted"/>
<evidence type="ECO:0000313" key="1">
    <source>
        <dbReference type="EMBL" id="QPX63576.1"/>
    </source>
</evidence>
<dbReference type="CDD" id="cd22328">
    <property type="entry name" value="Hef-like"/>
    <property type="match status" value="1"/>
</dbReference>
<dbReference type="Gene3D" id="3.40.960.10">
    <property type="entry name" value="VSR Endonuclease"/>
    <property type="match status" value="1"/>
</dbReference>